<dbReference type="PANTHER" id="PTHR11384">
    <property type="entry name" value="ATP-BINDING CASSETTE, SUB-FAMILY D MEMBER"/>
    <property type="match status" value="1"/>
</dbReference>
<accession>A0A7T5R4F7</accession>
<dbReference type="SUPFAM" id="SSF90123">
    <property type="entry name" value="ABC transporter transmembrane region"/>
    <property type="match status" value="1"/>
</dbReference>
<dbReference type="GO" id="GO:0005886">
    <property type="term" value="C:plasma membrane"/>
    <property type="evidence" value="ECO:0007669"/>
    <property type="project" value="UniProtKB-SubCell"/>
</dbReference>
<gene>
    <name evidence="7" type="ORF">HYS17_05710</name>
</gene>
<keyword evidence="7" id="KW-0067">ATP-binding</keyword>
<feature type="domain" description="ABC transmembrane type-1" evidence="6">
    <location>
        <begin position="192"/>
        <end position="377"/>
    </location>
</feature>
<evidence type="ECO:0000256" key="3">
    <source>
        <dbReference type="ARBA" id="ARBA00022692"/>
    </source>
</evidence>
<proteinExistence type="predicted"/>
<evidence type="ECO:0000256" key="4">
    <source>
        <dbReference type="ARBA" id="ARBA00022989"/>
    </source>
</evidence>
<comment type="subcellular location">
    <subcellularLocation>
        <location evidence="1">Cell membrane</location>
        <topology evidence="1">Multi-pass membrane protein</topology>
    </subcellularLocation>
</comment>
<dbReference type="PANTHER" id="PTHR11384:SF59">
    <property type="entry name" value="LYSOSOMAL COBALAMIN TRANSPORTER ABCD4"/>
    <property type="match status" value="1"/>
</dbReference>
<dbReference type="GO" id="GO:0140359">
    <property type="term" value="F:ABC-type transporter activity"/>
    <property type="evidence" value="ECO:0007669"/>
    <property type="project" value="InterPro"/>
</dbReference>
<evidence type="ECO:0000256" key="2">
    <source>
        <dbReference type="ARBA" id="ARBA00022448"/>
    </source>
</evidence>
<name>A0A7T5R4F7_9BACT</name>
<dbReference type="InterPro" id="IPR011527">
    <property type="entry name" value="ABC1_TM_dom"/>
</dbReference>
<organism evidence="7 8">
    <name type="scientific">Micavibrio aeruginosavorus</name>
    <dbReference type="NCBI Taxonomy" id="349221"/>
    <lineage>
        <taxon>Bacteria</taxon>
        <taxon>Pseudomonadati</taxon>
        <taxon>Bdellovibrionota</taxon>
        <taxon>Bdellovibrionia</taxon>
        <taxon>Bdellovibrionales</taxon>
        <taxon>Pseudobdellovibrionaceae</taxon>
        <taxon>Micavibrio</taxon>
    </lineage>
</organism>
<evidence type="ECO:0000256" key="1">
    <source>
        <dbReference type="ARBA" id="ARBA00004651"/>
    </source>
</evidence>
<evidence type="ECO:0000256" key="5">
    <source>
        <dbReference type="ARBA" id="ARBA00023136"/>
    </source>
</evidence>
<dbReference type="InterPro" id="IPR036640">
    <property type="entry name" value="ABC1_TM_sf"/>
</dbReference>
<evidence type="ECO:0000259" key="6">
    <source>
        <dbReference type="PROSITE" id="PS50929"/>
    </source>
</evidence>
<keyword evidence="2" id="KW-0813">Transport</keyword>
<dbReference type="GO" id="GO:0005524">
    <property type="term" value="F:ATP binding"/>
    <property type="evidence" value="ECO:0007669"/>
    <property type="project" value="UniProtKB-KW"/>
</dbReference>
<protein>
    <submittedName>
        <fullName evidence="7">ABC transporter ATP-binding protein/permease</fullName>
    </submittedName>
</protein>
<dbReference type="Gene3D" id="1.20.1560.10">
    <property type="entry name" value="ABC transporter type 1, transmembrane domain"/>
    <property type="match status" value="1"/>
</dbReference>
<sequence length="410" mass="45473">MFNFKDGLRRAFGGASGNSGKPANNLNDEQRKKLMNSTVLSSPSESMRAAWQLAKPYFTRSEEKRKAKVMLAMVLGLTIGQVYMDVKLSNWGNGFYKTLQQAGNVLEKPETTEVKAQIEQLKDKTTRQLFEFLGLAGIFLALAITKVKINQKLQLNWRQWMTNQYASNWIDGDHKTYYRMLGDGSAADNPDQRISEDIARFTGSTLGLGTGFLRSSLSLPSFTYILWDIAGPAFVAGAAGYAVASTYLAHKIGKPLIKLNQDQQKYEADFRYGLVNVRNNTESIALQDGEAVERDILKHLFGPVVSNQNRIINKNMQMTALSAVVNQTANVAPYIIMLPQFFGRKMDLGDFFQGASAFGQVQGDLSWFFNAYTDLADWKSVTNRLTGFSASMQKHNGTAASMKPSAPNAG</sequence>
<reference evidence="7 8" key="1">
    <citation type="submission" date="2020-07" db="EMBL/GenBank/DDBJ databases">
        <title>Huge and variable diversity of episymbiotic CPR bacteria and DPANN archaea in groundwater ecosystems.</title>
        <authorList>
            <person name="He C.Y."/>
            <person name="Keren R."/>
            <person name="Whittaker M."/>
            <person name="Farag I.F."/>
            <person name="Doudna J."/>
            <person name="Cate J.H.D."/>
            <person name="Banfield J.F."/>
        </authorList>
    </citation>
    <scope>NUCLEOTIDE SEQUENCE [LARGE SCALE GENOMIC DNA]</scope>
    <source>
        <strain evidence="7">NC_groundwater_70_Ag_B-0.1um_54_66</strain>
    </source>
</reference>
<dbReference type="InterPro" id="IPR050835">
    <property type="entry name" value="ABC_transporter_sub-D"/>
</dbReference>
<dbReference type="PROSITE" id="PS50929">
    <property type="entry name" value="ABC_TM1F"/>
    <property type="match status" value="1"/>
</dbReference>
<keyword evidence="3" id="KW-0812">Transmembrane</keyword>
<dbReference type="AlphaFoldDB" id="A0A7T5R4F7"/>
<evidence type="ECO:0000313" key="7">
    <source>
        <dbReference type="EMBL" id="QQG37256.1"/>
    </source>
</evidence>
<keyword evidence="7" id="KW-0547">Nucleotide-binding</keyword>
<keyword evidence="5" id="KW-0472">Membrane</keyword>
<dbReference type="Proteomes" id="UP000595362">
    <property type="component" value="Chromosome"/>
</dbReference>
<evidence type="ECO:0000313" key="8">
    <source>
        <dbReference type="Proteomes" id="UP000595362"/>
    </source>
</evidence>
<dbReference type="EMBL" id="CP066681">
    <property type="protein sequence ID" value="QQG37256.1"/>
    <property type="molecule type" value="Genomic_DNA"/>
</dbReference>
<keyword evidence="4" id="KW-1133">Transmembrane helix</keyword>
<dbReference type="Pfam" id="PF06472">
    <property type="entry name" value="ABC_membrane_2"/>
    <property type="match status" value="1"/>
</dbReference>